<sequence>MGLLDQLPNGVLLLILEACPTKQAFGSLRSTFVGIYELSAPLKTLLVTKRKLVWRDKIVRNEAVLRHGGLVDACSFSADTGRIETMCRRGSVYTVRTWDAETGAALNTLERPPARYNGATSPDGTRWLKFGWRSAAELYDFEGGTMLKRLEGCVPSLSFTPRLRVFSPDSARFVAGGREARIFSAVDGALLTTLRGHTNGVHCCEFSPDGARVVTASYDRTARVWDAATGATLMTLRGHTAHLYCCAFSPDGARVVTGSSDDTARVWDVRASQR</sequence>
<dbReference type="SUPFAM" id="SSF50998">
    <property type="entry name" value="Quinoprotein alcohol dehydrogenase-like"/>
    <property type="match status" value="1"/>
</dbReference>
<evidence type="ECO:0000256" key="3">
    <source>
        <dbReference type="PROSITE-ProRule" id="PRU00221"/>
    </source>
</evidence>
<dbReference type="Gene3D" id="2.130.10.10">
    <property type="entry name" value="YVTN repeat-like/Quinoprotein amine dehydrogenase"/>
    <property type="match status" value="1"/>
</dbReference>
<evidence type="ECO:0000256" key="2">
    <source>
        <dbReference type="ARBA" id="ARBA00022737"/>
    </source>
</evidence>
<protein>
    <recommendedName>
        <fullName evidence="6">Anaphase-promoting complex subunit 4 WD40 domain-containing protein</fullName>
    </recommendedName>
</protein>
<dbReference type="PROSITE" id="PS00678">
    <property type="entry name" value="WD_REPEATS_1"/>
    <property type="match status" value="2"/>
</dbReference>
<proteinExistence type="predicted"/>
<feature type="repeat" description="WD" evidence="3">
    <location>
        <begin position="236"/>
        <end position="274"/>
    </location>
</feature>
<evidence type="ECO:0000313" key="4">
    <source>
        <dbReference type="EMBL" id="KAK7241828.1"/>
    </source>
</evidence>
<reference evidence="4 5" key="1">
    <citation type="submission" date="2024-03" db="EMBL/GenBank/DDBJ databases">
        <title>Aureococcus anophagefferens CCMP1851 and Kratosvirus quantuckense: Draft genome of a second virus-susceptible host strain in the model system.</title>
        <authorList>
            <person name="Chase E."/>
            <person name="Truchon A.R."/>
            <person name="Schepens W."/>
            <person name="Wilhelm S.W."/>
        </authorList>
    </citation>
    <scope>NUCLEOTIDE SEQUENCE [LARGE SCALE GENOMIC DNA]</scope>
    <source>
        <strain evidence="4 5">CCMP1851</strain>
    </source>
</reference>
<evidence type="ECO:0000313" key="5">
    <source>
        <dbReference type="Proteomes" id="UP001363151"/>
    </source>
</evidence>
<dbReference type="PROSITE" id="PS50082">
    <property type="entry name" value="WD_REPEATS_2"/>
    <property type="match status" value="2"/>
</dbReference>
<keyword evidence="1 3" id="KW-0853">WD repeat</keyword>
<dbReference type="InterPro" id="IPR001680">
    <property type="entry name" value="WD40_rpt"/>
</dbReference>
<keyword evidence="2" id="KW-0677">Repeat</keyword>
<dbReference type="InterPro" id="IPR015943">
    <property type="entry name" value="WD40/YVTN_repeat-like_dom_sf"/>
</dbReference>
<evidence type="ECO:0008006" key="6">
    <source>
        <dbReference type="Google" id="ProtNLM"/>
    </source>
</evidence>
<dbReference type="PANTHER" id="PTHR19848:SF8">
    <property type="entry name" value="F-BOX AND WD REPEAT DOMAIN CONTAINING 7"/>
    <property type="match status" value="1"/>
</dbReference>
<name>A0ABR1G077_AURAN</name>
<comment type="caution">
    <text evidence="4">The sequence shown here is derived from an EMBL/GenBank/DDBJ whole genome shotgun (WGS) entry which is preliminary data.</text>
</comment>
<evidence type="ECO:0000256" key="1">
    <source>
        <dbReference type="ARBA" id="ARBA00022574"/>
    </source>
</evidence>
<keyword evidence="5" id="KW-1185">Reference proteome</keyword>
<accession>A0ABR1G077</accession>
<dbReference type="SMART" id="SM00320">
    <property type="entry name" value="WD40"/>
    <property type="match status" value="2"/>
</dbReference>
<dbReference type="PANTHER" id="PTHR19848">
    <property type="entry name" value="WD40 REPEAT PROTEIN"/>
    <property type="match status" value="1"/>
</dbReference>
<feature type="repeat" description="WD" evidence="3">
    <location>
        <begin position="194"/>
        <end position="235"/>
    </location>
</feature>
<organism evidence="4 5">
    <name type="scientific">Aureococcus anophagefferens</name>
    <name type="common">Harmful bloom alga</name>
    <dbReference type="NCBI Taxonomy" id="44056"/>
    <lineage>
        <taxon>Eukaryota</taxon>
        <taxon>Sar</taxon>
        <taxon>Stramenopiles</taxon>
        <taxon>Ochrophyta</taxon>
        <taxon>Pelagophyceae</taxon>
        <taxon>Pelagomonadales</taxon>
        <taxon>Pelagomonadaceae</taxon>
        <taxon>Aureococcus</taxon>
    </lineage>
</organism>
<dbReference type="Proteomes" id="UP001363151">
    <property type="component" value="Unassembled WGS sequence"/>
</dbReference>
<dbReference type="EMBL" id="JBBJCI010000152">
    <property type="protein sequence ID" value="KAK7241828.1"/>
    <property type="molecule type" value="Genomic_DNA"/>
</dbReference>
<dbReference type="PROSITE" id="PS50294">
    <property type="entry name" value="WD_REPEATS_REGION"/>
    <property type="match status" value="2"/>
</dbReference>
<gene>
    <name evidence="4" type="ORF">SO694_00019239</name>
</gene>
<dbReference type="InterPro" id="IPR019775">
    <property type="entry name" value="WD40_repeat_CS"/>
</dbReference>
<dbReference type="Pfam" id="PF00400">
    <property type="entry name" value="WD40"/>
    <property type="match status" value="2"/>
</dbReference>
<dbReference type="InterPro" id="IPR011047">
    <property type="entry name" value="Quinoprotein_ADH-like_sf"/>
</dbReference>